<reference evidence="1" key="2">
    <citation type="submission" date="2012-12" db="EMBL/GenBank/DDBJ databases">
        <authorList>
            <consortium name="WormBase Consortium"/>
            <person name="Ghedin E."/>
            <person name="Paulini M."/>
        </authorList>
    </citation>
    <scope>NUCLEOTIDE SEQUENCE</scope>
    <source>
        <strain evidence="1">FR3</strain>
    </source>
</reference>
<sequence>MIQVILILNGSNTMIVLKKPIFGKLYTVVIGHLWKDRPEGALLGYLDNKTELTHFSFNGKAE</sequence>
<accession>A0A1I9G6U2</accession>
<gene>
    <name evidence="1" type="primary">Bm1171</name>
    <name evidence="1" type="ORF">BM_Bm1171</name>
</gene>
<dbReference type="EMBL" id="LN856728">
    <property type="protein sequence ID" value="CDQ03444.1"/>
    <property type="molecule type" value="Genomic_DNA"/>
</dbReference>
<organism evidence="1">
    <name type="scientific">Brugia malayi</name>
    <name type="common">Filarial nematode worm</name>
    <dbReference type="NCBI Taxonomy" id="6279"/>
    <lineage>
        <taxon>Eukaryota</taxon>
        <taxon>Metazoa</taxon>
        <taxon>Ecdysozoa</taxon>
        <taxon>Nematoda</taxon>
        <taxon>Chromadorea</taxon>
        <taxon>Rhabditida</taxon>
        <taxon>Spirurina</taxon>
        <taxon>Spiruromorpha</taxon>
        <taxon>Filarioidea</taxon>
        <taxon>Onchocercidae</taxon>
        <taxon>Brugia</taxon>
    </lineage>
</organism>
<protein>
    <submittedName>
        <fullName evidence="1">Bm1171</fullName>
    </submittedName>
</protein>
<dbReference type="SUPFAM" id="SSF141739">
    <property type="entry name" value="MFPT repeat-like"/>
    <property type="match status" value="1"/>
</dbReference>
<dbReference type="AlphaFoldDB" id="A0A1I9G6U2"/>
<reference evidence="1" key="1">
    <citation type="journal article" date="2007" name="Science">
        <title>Draft genome of the filarial nematode parasite Brugia malayi.</title>
        <authorList>
            <person name="Ghedin E."/>
            <person name="Wang S."/>
            <person name="Spiro D."/>
            <person name="Caler E."/>
            <person name="Zhao Q."/>
            <person name="Crabtree J."/>
            <person name="Allen J.E."/>
            <person name="Delcher A.L."/>
            <person name="Guiliano D.B."/>
            <person name="Miranda-Saavedra D."/>
            <person name="Angiuoli S.V."/>
            <person name="Creasy T."/>
            <person name="Amedeo P."/>
            <person name="Haas B."/>
            <person name="El-Sayed N.M."/>
            <person name="Wortman J.R."/>
            <person name="Feldblyum T."/>
            <person name="Tallon L."/>
            <person name="Schatz M."/>
            <person name="Shumway M."/>
            <person name="Koo H."/>
            <person name="Salzberg S.L."/>
            <person name="Schobel S."/>
            <person name="Pertea M."/>
            <person name="Pop M."/>
            <person name="White O."/>
            <person name="Barton G.J."/>
            <person name="Carlow C.K."/>
            <person name="Crawford M.J."/>
            <person name="Daub J."/>
            <person name="Dimmic M.W."/>
            <person name="Estes C.F."/>
            <person name="Foster J.M."/>
            <person name="Ganatra M."/>
            <person name="Gregory W.F."/>
            <person name="Johnson N.M."/>
            <person name="Jin J."/>
            <person name="Komuniecki R."/>
            <person name="Korf I."/>
            <person name="Kumar S."/>
            <person name="Laney S."/>
            <person name="Li B.W."/>
            <person name="Li W."/>
            <person name="Lindblom T.H."/>
            <person name="Lustigman S."/>
            <person name="Ma D."/>
            <person name="Maina C.V."/>
            <person name="Martin D.M."/>
            <person name="McCarter J.P."/>
            <person name="McReynolds L."/>
            <person name="Mitreva M."/>
            <person name="Nutman T.B."/>
            <person name="Parkinson J."/>
            <person name="Peregrin-Alvarez J.M."/>
            <person name="Poole C."/>
            <person name="Ren Q."/>
            <person name="Saunders L."/>
            <person name="Sluder A.E."/>
            <person name="Smith K."/>
            <person name="Stanke M."/>
            <person name="Unnasch T.R."/>
            <person name="Ware J."/>
            <person name="Wei A.D."/>
            <person name="Weil G."/>
            <person name="Williams D.J."/>
            <person name="Zhang Y."/>
            <person name="Williams S.A."/>
            <person name="Fraser-Liggett C."/>
            <person name="Slatko B."/>
            <person name="Blaxter M.L."/>
            <person name="Scott A.L."/>
        </authorList>
    </citation>
    <scope>NUCLEOTIDE SEQUENCE</scope>
    <source>
        <strain evidence="1">FR3</strain>
    </source>
</reference>
<name>A0A1I9G6U2_BRUMA</name>
<evidence type="ECO:0000313" key="1">
    <source>
        <dbReference type="EMBL" id="CDQ03444.1"/>
    </source>
</evidence>
<proteinExistence type="predicted"/>